<gene>
    <name evidence="1" type="ORF">EYF80_011912</name>
</gene>
<evidence type="ECO:0000313" key="1">
    <source>
        <dbReference type="EMBL" id="TNN77855.1"/>
    </source>
</evidence>
<organism evidence="1 2">
    <name type="scientific">Liparis tanakae</name>
    <name type="common">Tanaka's snailfish</name>
    <dbReference type="NCBI Taxonomy" id="230148"/>
    <lineage>
        <taxon>Eukaryota</taxon>
        <taxon>Metazoa</taxon>
        <taxon>Chordata</taxon>
        <taxon>Craniata</taxon>
        <taxon>Vertebrata</taxon>
        <taxon>Euteleostomi</taxon>
        <taxon>Actinopterygii</taxon>
        <taxon>Neopterygii</taxon>
        <taxon>Teleostei</taxon>
        <taxon>Neoteleostei</taxon>
        <taxon>Acanthomorphata</taxon>
        <taxon>Eupercaria</taxon>
        <taxon>Perciformes</taxon>
        <taxon>Cottioidei</taxon>
        <taxon>Cottales</taxon>
        <taxon>Liparidae</taxon>
        <taxon>Liparis</taxon>
    </lineage>
</organism>
<dbReference type="Proteomes" id="UP000314294">
    <property type="component" value="Unassembled WGS sequence"/>
</dbReference>
<accession>A0A4Z2IJ91</accession>
<comment type="caution">
    <text evidence="1">The sequence shown here is derived from an EMBL/GenBank/DDBJ whole genome shotgun (WGS) entry which is preliminary data.</text>
</comment>
<proteinExistence type="predicted"/>
<evidence type="ECO:0000313" key="2">
    <source>
        <dbReference type="Proteomes" id="UP000314294"/>
    </source>
</evidence>
<keyword evidence="2" id="KW-1185">Reference proteome</keyword>
<dbReference type="EMBL" id="SRLO01000079">
    <property type="protein sequence ID" value="TNN77855.1"/>
    <property type="molecule type" value="Genomic_DNA"/>
</dbReference>
<name>A0A4Z2IJ91_9TELE</name>
<sequence length="87" mass="9770">MEICLLLSEGRLQRLAQDRHLTAHLCRGRKEERCSRRRPPRRQQLGGLAEFKGSTPLCRNTKGEGIKQGVTHVEKPATFSSGVNDDS</sequence>
<reference evidence="1 2" key="1">
    <citation type="submission" date="2019-03" db="EMBL/GenBank/DDBJ databases">
        <title>First draft genome of Liparis tanakae, snailfish: a comprehensive survey of snailfish specific genes.</title>
        <authorList>
            <person name="Kim W."/>
            <person name="Song I."/>
            <person name="Jeong J.-H."/>
            <person name="Kim D."/>
            <person name="Kim S."/>
            <person name="Ryu S."/>
            <person name="Song J.Y."/>
            <person name="Lee S.K."/>
        </authorList>
    </citation>
    <scope>NUCLEOTIDE SEQUENCE [LARGE SCALE GENOMIC DNA]</scope>
    <source>
        <tissue evidence="1">Muscle</tissue>
    </source>
</reference>
<dbReference type="AlphaFoldDB" id="A0A4Z2IJ91"/>
<protein>
    <submittedName>
        <fullName evidence="1">Uncharacterized protein</fullName>
    </submittedName>
</protein>